<dbReference type="GO" id="GO:0050479">
    <property type="term" value="F:glyceryl-ether monooxygenase activity"/>
    <property type="evidence" value="ECO:0007669"/>
    <property type="project" value="TreeGrafter"/>
</dbReference>
<dbReference type="GO" id="GO:0016020">
    <property type="term" value="C:membrane"/>
    <property type="evidence" value="ECO:0007669"/>
    <property type="project" value="GOC"/>
</dbReference>
<keyword evidence="2 7" id="KW-0812">Transmembrane</keyword>
<feature type="transmembrane region" description="Helical" evidence="7">
    <location>
        <begin position="55"/>
        <end position="76"/>
    </location>
</feature>
<evidence type="ECO:0000256" key="5">
    <source>
        <dbReference type="ARBA" id="ARBA00023098"/>
    </source>
</evidence>
<proteinExistence type="predicted"/>
<keyword evidence="5" id="KW-0443">Lipid metabolism</keyword>
<keyword evidence="3 7" id="KW-1133">Transmembrane helix</keyword>
<dbReference type="AlphaFoldDB" id="A0A1N7Q339"/>
<dbReference type="InterPro" id="IPR006694">
    <property type="entry name" value="Fatty_acid_hydroxylase"/>
</dbReference>
<feature type="transmembrane region" description="Helical" evidence="7">
    <location>
        <begin position="88"/>
        <end position="106"/>
    </location>
</feature>
<evidence type="ECO:0000256" key="7">
    <source>
        <dbReference type="SAM" id="Phobius"/>
    </source>
</evidence>
<dbReference type="GO" id="GO:0005506">
    <property type="term" value="F:iron ion binding"/>
    <property type="evidence" value="ECO:0007669"/>
    <property type="project" value="InterPro"/>
</dbReference>
<dbReference type="GO" id="GO:0008610">
    <property type="term" value="P:lipid biosynthetic process"/>
    <property type="evidence" value="ECO:0007669"/>
    <property type="project" value="InterPro"/>
</dbReference>
<gene>
    <name evidence="9" type="ORF">SAMN05421686_1134</name>
</gene>
<feature type="domain" description="Fatty acid hydroxylase" evidence="8">
    <location>
        <begin position="92"/>
        <end position="228"/>
    </location>
</feature>
<reference evidence="10" key="1">
    <citation type="submission" date="2017-01" db="EMBL/GenBank/DDBJ databases">
        <authorList>
            <person name="Varghese N."/>
            <person name="Submissions S."/>
        </authorList>
    </citation>
    <scope>NUCLEOTIDE SEQUENCE [LARGE SCALE GENOMIC DNA]</scope>
    <source>
        <strain evidence="10">DSM 24913</strain>
    </source>
</reference>
<keyword evidence="4" id="KW-0560">Oxidoreductase</keyword>
<keyword evidence="10" id="KW-1185">Reference proteome</keyword>
<evidence type="ECO:0000313" key="10">
    <source>
        <dbReference type="Proteomes" id="UP000185639"/>
    </source>
</evidence>
<dbReference type="RefSeq" id="WP_076517850.1">
    <property type="nucleotide sequence ID" value="NZ_FTOH01000013.1"/>
</dbReference>
<dbReference type="OrthoDB" id="9770329at2"/>
<dbReference type="PANTHER" id="PTHR21624:SF1">
    <property type="entry name" value="ALKYLGLYCEROL MONOOXYGENASE"/>
    <property type="match status" value="1"/>
</dbReference>
<evidence type="ECO:0000259" key="8">
    <source>
        <dbReference type="Pfam" id="PF04116"/>
    </source>
</evidence>
<evidence type="ECO:0000256" key="3">
    <source>
        <dbReference type="ARBA" id="ARBA00022989"/>
    </source>
</evidence>
<comment type="subcellular location">
    <subcellularLocation>
        <location evidence="1">Endomembrane system</location>
        <topology evidence="1">Multi-pass membrane protein</topology>
    </subcellularLocation>
</comment>
<dbReference type="Pfam" id="PF04116">
    <property type="entry name" value="FA_hydroxylase"/>
    <property type="match status" value="1"/>
</dbReference>
<name>A0A1N7Q339_9GAMM</name>
<evidence type="ECO:0000256" key="6">
    <source>
        <dbReference type="ARBA" id="ARBA00023136"/>
    </source>
</evidence>
<dbReference type="InterPro" id="IPR051689">
    <property type="entry name" value="Sterol_desaturase/TMEM195"/>
</dbReference>
<organism evidence="9 10">
    <name type="scientific">Thalassolituus maritimus</name>
    <dbReference type="NCBI Taxonomy" id="484498"/>
    <lineage>
        <taxon>Bacteria</taxon>
        <taxon>Pseudomonadati</taxon>
        <taxon>Pseudomonadota</taxon>
        <taxon>Gammaproteobacteria</taxon>
        <taxon>Oceanospirillales</taxon>
        <taxon>Oceanospirillaceae</taxon>
        <taxon>Thalassolituus</taxon>
    </lineage>
</organism>
<dbReference type="STRING" id="484498.SAMN05421686_1134"/>
<evidence type="ECO:0000256" key="4">
    <source>
        <dbReference type="ARBA" id="ARBA00023002"/>
    </source>
</evidence>
<evidence type="ECO:0000256" key="2">
    <source>
        <dbReference type="ARBA" id="ARBA00022692"/>
    </source>
</evidence>
<feature type="transmembrane region" description="Helical" evidence="7">
    <location>
        <begin position="12"/>
        <end position="34"/>
    </location>
</feature>
<sequence>MGDFTSEFFNALIFIVLAGPVFVGVILAERYVLIRQGKADAYHLPESIANIGTGLLYKTGDALFLIVVGSAVYIAISSVGINWSSGSGVVDFLILFVMVDFTFYWVHRFMHRVRYGWAGHWVHHSSERYNFSTALRQTPVVSFNGIMLVSLFPPALLGFSLEHAVIALELNLFIQFFVHTETINRLPRWLEFIFNTPSHHRVHHGSKPKQIDTNFGGVFIIWDRLFGSFVDESDAGEIRYGVTNRPAETLNPVKLVFIEFVSMCQDVAKYRDLRIIWKHPDWVNERYPHSGQTCEDQVHGHPNG</sequence>
<protein>
    <submittedName>
        <fullName evidence="9">Fatty acid hydroxylase superfamily protein</fullName>
    </submittedName>
</protein>
<evidence type="ECO:0000256" key="1">
    <source>
        <dbReference type="ARBA" id="ARBA00004127"/>
    </source>
</evidence>
<dbReference type="GO" id="GO:0012505">
    <property type="term" value="C:endomembrane system"/>
    <property type="evidence" value="ECO:0007669"/>
    <property type="project" value="UniProtKB-SubCell"/>
</dbReference>
<evidence type="ECO:0000313" key="9">
    <source>
        <dbReference type="EMBL" id="SIT17099.1"/>
    </source>
</evidence>
<dbReference type="PANTHER" id="PTHR21624">
    <property type="entry name" value="STEROL DESATURASE-RELATED PROTEIN"/>
    <property type="match status" value="1"/>
</dbReference>
<accession>A0A1N7Q339</accession>
<dbReference type="Proteomes" id="UP000185639">
    <property type="component" value="Unassembled WGS sequence"/>
</dbReference>
<keyword evidence="6 7" id="KW-0472">Membrane</keyword>
<dbReference type="EMBL" id="FTOH01000013">
    <property type="protein sequence ID" value="SIT17099.1"/>
    <property type="molecule type" value="Genomic_DNA"/>
</dbReference>
<dbReference type="GO" id="GO:0006643">
    <property type="term" value="P:membrane lipid metabolic process"/>
    <property type="evidence" value="ECO:0007669"/>
    <property type="project" value="TreeGrafter"/>
</dbReference>